<accession>A0A4R0XY26</accession>
<organism evidence="1 2">
    <name type="scientific">Mycoplasma todarodis</name>
    <dbReference type="NCBI Taxonomy" id="1937191"/>
    <lineage>
        <taxon>Bacteria</taxon>
        <taxon>Bacillati</taxon>
        <taxon>Mycoplasmatota</taxon>
        <taxon>Mollicutes</taxon>
        <taxon>Mycoplasmataceae</taxon>
        <taxon>Mycoplasma</taxon>
    </lineage>
</organism>
<comment type="caution">
    <text evidence="1">The sequence shown here is derived from an EMBL/GenBank/DDBJ whole genome shotgun (WGS) entry which is preliminary data.</text>
</comment>
<dbReference type="RefSeq" id="WP_131613101.1">
    <property type="nucleotide sequence ID" value="NZ_PSZP01000002.1"/>
</dbReference>
<dbReference type="AlphaFoldDB" id="A0A4R0XY26"/>
<dbReference type="EMBL" id="PSZP01000002">
    <property type="protein sequence ID" value="TCG11958.1"/>
    <property type="molecule type" value="Genomic_DNA"/>
</dbReference>
<name>A0A4R0XY26_9MOLU</name>
<reference evidence="1 2" key="1">
    <citation type="submission" date="2018-02" db="EMBL/GenBank/DDBJ databases">
        <title>Mycoplasma marinum and Mycoplasma todarodis sp. nov., moderately halophilic and psychrotolerant mycoplasmas isolated from cephalopods.</title>
        <authorList>
            <person name="Viver T."/>
        </authorList>
    </citation>
    <scope>NUCLEOTIDE SEQUENCE [LARGE SCALE GENOMIC DNA]</scope>
    <source>
        <strain evidence="1 2">5H</strain>
    </source>
</reference>
<evidence type="ECO:0000313" key="2">
    <source>
        <dbReference type="Proteomes" id="UP000291072"/>
    </source>
</evidence>
<proteinExistence type="predicted"/>
<dbReference type="Proteomes" id="UP000291072">
    <property type="component" value="Unassembled WGS sequence"/>
</dbReference>
<dbReference type="OrthoDB" id="583603at2"/>
<sequence length="367" mass="43770">MKKNYNQKYEEYESLFKKSKLNEINETELGHRWLKIRSFSRKQNLMALIQNIKRIEVKKGIRQRELAQLIFSSDISQNEIDDFIEKQFNKGIDLNDWTLEKLKEDLGRLESYQWSGIFDNNLDKDIVNNFVKKDSSFSKFESHFVEIQEKAKNYAISSWYNNWTTIFIENIFNTQPIITPAIGRIKSIDFFVDKTPYDLKVTMLPNKFVNEKRREKGLKSEESILRKWNKHNNNLVDITNLKSLQVVQLIWDKILISDNNQKRTEIMNDILNFREKLAKEVSMDPSELMQWLYEEQGAGRFDASNRFFLILINEENPWESWKLKAQFDLLNSKVTDYFASDNVEYVINFNWEGATHKVKSRLLIIKK</sequence>
<evidence type="ECO:0000313" key="1">
    <source>
        <dbReference type="EMBL" id="TCG11958.1"/>
    </source>
</evidence>
<gene>
    <name evidence="1" type="ORF">C4B25_00440</name>
</gene>
<protein>
    <submittedName>
        <fullName evidence="1">Uncharacterized protein</fullName>
    </submittedName>
</protein>
<keyword evidence="2" id="KW-1185">Reference proteome</keyword>